<sequence>MTTATPAEPSKEAAGKCLIAARLGAVANAVRQKQDDNQTLALNFAGYVALVIGKTTHTGVLGKNHLHDVIKRQF</sequence>
<evidence type="ECO:0000313" key="3">
    <source>
        <dbReference type="Proteomes" id="UP000542811"/>
    </source>
</evidence>
<dbReference type="RefSeq" id="WP_077977300.1">
    <property type="nucleotide sequence ID" value="NZ_CP088090.1"/>
</dbReference>
<evidence type="ECO:0000313" key="4">
    <source>
        <dbReference type="Proteomes" id="UP000758022"/>
    </source>
</evidence>
<dbReference type="EMBL" id="JACHXX010000003">
    <property type="protein sequence ID" value="MBB3162555.1"/>
    <property type="molecule type" value="Genomic_DNA"/>
</dbReference>
<dbReference type="Proteomes" id="UP000542811">
    <property type="component" value="Unassembled WGS sequence"/>
</dbReference>
<reference evidence="2" key="1">
    <citation type="submission" date="2020-04" db="EMBL/GenBank/DDBJ databases">
        <title>Global-level population genomics supports evidence of horizontal gene transfer on evolution of Rhizobia in Lentils.</title>
        <authorList>
            <person name="Gai Y."/>
            <person name="Cook D."/>
            <person name="Riely B."/>
        </authorList>
    </citation>
    <scope>NUCLEOTIDE SEQUENCE</scope>
    <source>
        <strain evidence="2">TLR9</strain>
    </source>
</reference>
<accession>A0A1S9GX84</accession>
<organism evidence="2 4">
    <name type="scientific">Rhizobium laguerreae</name>
    <dbReference type="NCBI Taxonomy" id="1076926"/>
    <lineage>
        <taxon>Bacteria</taxon>
        <taxon>Pseudomonadati</taxon>
        <taxon>Pseudomonadota</taxon>
        <taxon>Alphaproteobacteria</taxon>
        <taxon>Hyphomicrobiales</taxon>
        <taxon>Rhizobiaceae</taxon>
        <taxon>Rhizobium/Agrobacterium group</taxon>
        <taxon>Rhizobium</taxon>
    </lineage>
</organism>
<dbReference type="Proteomes" id="UP000758022">
    <property type="component" value="Unassembled WGS sequence"/>
</dbReference>
<protein>
    <submittedName>
        <fullName evidence="2">Uncharacterized protein</fullName>
    </submittedName>
</protein>
<evidence type="ECO:0000313" key="1">
    <source>
        <dbReference type="EMBL" id="MBB3162555.1"/>
    </source>
</evidence>
<comment type="caution">
    <text evidence="2">The sequence shown here is derived from an EMBL/GenBank/DDBJ whole genome shotgun (WGS) entry which is preliminary data.</text>
</comment>
<gene>
    <name evidence="1" type="ORF">FHS25_003018</name>
    <name evidence="2" type="ORF">HFO74_03185</name>
</gene>
<evidence type="ECO:0000313" key="2">
    <source>
        <dbReference type="EMBL" id="MBY3062450.1"/>
    </source>
</evidence>
<keyword evidence="3" id="KW-1185">Reference proteome</keyword>
<name>A0A1S9GX84_9HYPH</name>
<dbReference type="GeneID" id="67486075"/>
<proteinExistence type="predicted"/>
<dbReference type="EMBL" id="JAAXQQ010000001">
    <property type="protein sequence ID" value="MBY3062450.1"/>
    <property type="molecule type" value="Genomic_DNA"/>
</dbReference>
<reference evidence="1 3" key="2">
    <citation type="submission" date="2020-08" db="EMBL/GenBank/DDBJ databases">
        <title>Genomic Encyclopedia of Type Strains, Phase III (KMG-III): the genomes of soil and plant-associated and newly described type strains.</title>
        <authorList>
            <person name="Whitman W."/>
        </authorList>
    </citation>
    <scope>NUCLEOTIDE SEQUENCE [LARGE SCALE GENOMIC DNA]</scope>
    <source>
        <strain evidence="1 3">CECT 8280</strain>
    </source>
</reference>
<dbReference type="AlphaFoldDB" id="A0A1S9GX84"/>